<proteinExistence type="predicted"/>
<evidence type="ECO:0000256" key="4">
    <source>
        <dbReference type="ARBA" id="ARBA00022741"/>
    </source>
</evidence>
<reference evidence="10 11" key="1">
    <citation type="submission" date="2019-10" db="EMBL/GenBank/DDBJ databases">
        <title>Dictyobacter vulcani sp. nov., within the class Ktedonobacteria, isolated from soil of volcanic Mt. Zao.</title>
        <authorList>
            <person name="Zheng Y."/>
            <person name="Wang C.M."/>
            <person name="Sakai Y."/>
            <person name="Abe K."/>
            <person name="Yokota A."/>
            <person name="Yabe S."/>
        </authorList>
    </citation>
    <scope>NUCLEOTIDE SEQUENCE [LARGE SCALE GENOMIC DNA]</scope>
    <source>
        <strain evidence="10 11">W12</strain>
    </source>
</reference>
<evidence type="ECO:0000256" key="7">
    <source>
        <dbReference type="SAM" id="MobiDB-lite"/>
    </source>
</evidence>
<keyword evidence="8" id="KW-0472">Membrane</keyword>
<comment type="caution">
    <text evidence="10">The sequence shown here is derived from an EMBL/GenBank/DDBJ whole genome shotgun (WGS) entry which is preliminary data.</text>
</comment>
<keyword evidence="3" id="KW-0808">Transferase</keyword>
<dbReference type="Gene3D" id="1.10.510.10">
    <property type="entry name" value="Transferase(Phosphotransferase) domain 1"/>
    <property type="match status" value="1"/>
</dbReference>
<accession>A0A5J4KTN7</accession>
<evidence type="ECO:0000313" key="11">
    <source>
        <dbReference type="Proteomes" id="UP000326912"/>
    </source>
</evidence>
<keyword evidence="2" id="KW-0723">Serine/threonine-protein kinase</keyword>
<dbReference type="AlphaFoldDB" id="A0A5J4KTN7"/>
<organism evidence="10 11">
    <name type="scientific">Dictyobacter vulcani</name>
    <dbReference type="NCBI Taxonomy" id="2607529"/>
    <lineage>
        <taxon>Bacteria</taxon>
        <taxon>Bacillati</taxon>
        <taxon>Chloroflexota</taxon>
        <taxon>Ktedonobacteria</taxon>
        <taxon>Ktedonobacterales</taxon>
        <taxon>Dictyobacteraceae</taxon>
        <taxon>Dictyobacter</taxon>
    </lineage>
</organism>
<dbReference type="GO" id="GO:0004674">
    <property type="term" value="F:protein serine/threonine kinase activity"/>
    <property type="evidence" value="ECO:0007669"/>
    <property type="project" value="UniProtKB-KW"/>
</dbReference>
<dbReference type="FunFam" id="1.10.510.10:FF:000021">
    <property type="entry name" value="Serine/threonine protein kinase"/>
    <property type="match status" value="1"/>
</dbReference>
<feature type="domain" description="Protein kinase" evidence="9">
    <location>
        <begin position="14"/>
        <end position="270"/>
    </location>
</feature>
<dbReference type="Proteomes" id="UP000326912">
    <property type="component" value="Unassembled WGS sequence"/>
</dbReference>
<feature type="compositionally biased region" description="Polar residues" evidence="7">
    <location>
        <begin position="359"/>
        <end position="374"/>
    </location>
</feature>
<protein>
    <recommendedName>
        <fullName evidence="1">non-specific serine/threonine protein kinase</fullName>
        <ecNumber evidence="1">2.7.11.1</ecNumber>
    </recommendedName>
</protein>
<name>A0A5J4KTN7_9CHLR</name>
<dbReference type="InterPro" id="IPR000719">
    <property type="entry name" value="Prot_kinase_dom"/>
</dbReference>
<dbReference type="PANTHER" id="PTHR43289:SF6">
    <property type="entry name" value="SERINE_THREONINE-PROTEIN KINASE NEKL-3"/>
    <property type="match status" value="1"/>
</dbReference>
<dbReference type="EMBL" id="BKZW01000003">
    <property type="protein sequence ID" value="GER91023.1"/>
    <property type="molecule type" value="Genomic_DNA"/>
</dbReference>
<dbReference type="GO" id="GO:0005524">
    <property type="term" value="F:ATP binding"/>
    <property type="evidence" value="ECO:0007669"/>
    <property type="project" value="UniProtKB-KW"/>
</dbReference>
<evidence type="ECO:0000256" key="1">
    <source>
        <dbReference type="ARBA" id="ARBA00012513"/>
    </source>
</evidence>
<dbReference type="InterPro" id="IPR008271">
    <property type="entry name" value="Ser/Thr_kinase_AS"/>
</dbReference>
<dbReference type="PANTHER" id="PTHR43289">
    <property type="entry name" value="MITOGEN-ACTIVATED PROTEIN KINASE KINASE KINASE 20-RELATED"/>
    <property type="match status" value="1"/>
</dbReference>
<gene>
    <name evidence="10" type="ORF">KDW_51850</name>
</gene>
<dbReference type="CDD" id="cd14014">
    <property type="entry name" value="STKc_PknB_like"/>
    <property type="match status" value="1"/>
</dbReference>
<dbReference type="EC" id="2.7.11.1" evidence="1"/>
<keyword evidence="8" id="KW-0812">Transmembrane</keyword>
<feature type="region of interest" description="Disordered" evidence="7">
    <location>
        <begin position="345"/>
        <end position="396"/>
    </location>
</feature>
<evidence type="ECO:0000256" key="3">
    <source>
        <dbReference type="ARBA" id="ARBA00022679"/>
    </source>
</evidence>
<evidence type="ECO:0000256" key="8">
    <source>
        <dbReference type="SAM" id="Phobius"/>
    </source>
</evidence>
<sequence length="396" mass="43274">MLMQELINITISNYHIDRGLAKGGMSEVYLARDLRTQQIVAMKMVRRSAGEYYERFRREARAMTRLHHPHILSPLDYGEYEHWAYMVTPYIEYGTLSRRAAEGPLPIEEAGEILDQIAGALQFAHEKGMLHRDIKASNVLLRDGHYAYLTDFGLVKSIEDNYSLTRSGFLIGTPEYMAPELVEGAASPASDIYALGVLAYQMVTGSVPFRGPNPVTIVMKHMRDTPQPPSQLNPAVTPDVERVILQTLAKDPARRFRTPKALANAFHQAYQVDALPQPVAGIQSVTPQLPTSINVVPTQQTSTRLPSTGVPRIVWIIGAALLALIILIVLLTHAMASAPTEPAKQPAATTIASPGPGTAINTHTPVATSVTQPTNPQPPAQHQPDAGKGKKGHAKK</sequence>
<dbReference type="SUPFAM" id="SSF56112">
    <property type="entry name" value="Protein kinase-like (PK-like)"/>
    <property type="match status" value="1"/>
</dbReference>
<dbReference type="Pfam" id="PF00069">
    <property type="entry name" value="Pkinase"/>
    <property type="match status" value="1"/>
</dbReference>
<keyword evidence="11" id="KW-1185">Reference proteome</keyword>
<dbReference type="InterPro" id="IPR011009">
    <property type="entry name" value="Kinase-like_dom_sf"/>
</dbReference>
<evidence type="ECO:0000256" key="2">
    <source>
        <dbReference type="ARBA" id="ARBA00022527"/>
    </source>
</evidence>
<evidence type="ECO:0000313" key="10">
    <source>
        <dbReference type="EMBL" id="GER91023.1"/>
    </source>
</evidence>
<keyword evidence="8" id="KW-1133">Transmembrane helix</keyword>
<keyword evidence="4" id="KW-0547">Nucleotide-binding</keyword>
<feature type="transmembrane region" description="Helical" evidence="8">
    <location>
        <begin position="313"/>
        <end position="336"/>
    </location>
</feature>
<dbReference type="PROSITE" id="PS00108">
    <property type="entry name" value="PROTEIN_KINASE_ST"/>
    <property type="match status" value="1"/>
</dbReference>
<evidence type="ECO:0000256" key="6">
    <source>
        <dbReference type="ARBA" id="ARBA00022840"/>
    </source>
</evidence>
<evidence type="ECO:0000256" key="5">
    <source>
        <dbReference type="ARBA" id="ARBA00022777"/>
    </source>
</evidence>
<keyword evidence="5" id="KW-0418">Kinase</keyword>
<evidence type="ECO:0000259" key="9">
    <source>
        <dbReference type="PROSITE" id="PS50011"/>
    </source>
</evidence>
<keyword evidence="6" id="KW-0067">ATP-binding</keyword>
<dbReference type="SMART" id="SM00220">
    <property type="entry name" value="S_TKc"/>
    <property type="match status" value="1"/>
</dbReference>
<dbReference type="PROSITE" id="PS50011">
    <property type="entry name" value="PROTEIN_KINASE_DOM"/>
    <property type="match status" value="1"/>
</dbReference>